<feature type="compositionally biased region" description="Acidic residues" evidence="1">
    <location>
        <begin position="192"/>
        <end position="212"/>
    </location>
</feature>
<evidence type="ECO:0000313" key="3">
    <source>
        <dbReference type="Proteomes" id="UP000030762"/>
    </source>
</evidence>
<keyword evidence="3" id="KW-1185">Reference proteome</keyword>
<proteinExistence type="predicted"/>
<accession>T0QKX1</accession>
<feature type="region of interest" description="Disordered" evidence="1">
    <location>
        <begin position="191"/>
        <end position="217"/>
    </location>
</feature>
<dbReference type="VEuPathDB" id="FungiDB:SDRG_08214"/>
<dbReference type="AlphaFoldDB" id="T0QKX1"/>
<dbReference type="Proteomes" id="UP000030762">
    <property type="component" value="Unassembled WGS sequence"/>
</dbReference>
<evidence type="ECO:0000256" key="1">
    <source>
        <dbReference type="SAM" id="MobiDB-lite"/>
    </source>
</evidence>
<evidence type="ECO:0000313" key="2">
    <source>
        <dbReference type="EMBL" id="EQC34445.1"/>
    </source>
</evidence>
<reference evidence="2 3" key="1">
    <citation type="submission" date="2012-04" db="EMBL/GenBank/DDBJ databases">
        <title>The Genome Sequence of Saprolegnia declina VS20.</title>
        <authorList>
            <consortium name="The Broad Institute Genome Sequencing Platform"/>
            <person name="Russ C."/>
            <person name="Nusbaum C."/>
            <person name="Tyler B."/>
            <person name="van West P."/>
            <person name="Dieguez-Uribeondo J."/>
            <person name="de Bruijn I."/>
            <person name="Tripathy S."/>
            <person name="Jiang R."/>
            <person name="Young S.K."/>
            <person name="Zeng Q."/>
            <person name="Gargeya S."/>
            <person name="Fitzgerald M."/>
            <person name="Haas B."/>
            <person name="Abouelleil A."/>
            <person name="Alvarado L."/>
            <person name="Arachchi H.M."/>
            <person name="Berlin A."/>
            <person name="Chapman S.B."/>
            <person name="Goldberg J."/>
            <person name="Griggs A."/>
            <person name="Gujja S."/>
            <person name="Hansen M."/>
            <person name="Howarth C."/>
            <person name="Imamovic A."/>
            <person name="Larimer J."/>
            <person name="McCowen C."/>
            <person name="Montmayeur A."/>
            <person name="Murphy C."/>
            <person name="Neiman D."/>
            <person name="Pearson M."/>
            <person name="Priest M."/>
            <person name="Roberts A."/>
            <person name="Saif S."/>
            <person name="Shea T."/>
            <person name="Sisk P."/>
            <person name="Sykes S."/>
            <person name="Wortman J."/>
            <person name="Nusbaum C."/>
            <person name="Birren B."/>
        </authorList>
    </citation>
    <scope>NUCLEOTIDE SEQUENCE [LARGE SCALE GENOMIC DNA]</scope>
    <source>
        <strain evidence="2 3">VS20</strain>
    </source>
</reference>
<gene>
    <name evidence="2" type="ORF">SDRG_08214</name>
</gene>
<dbReference type="GeneID" id="19948941"/>
<organism evidence="2 3">
    <name type="scientific">Saprolegnia diclina (strain VS20)</name>
    <dbReference type="NCBI Taxonomy" id="1156394"/>
    <lineage>
        <taxon>Eukaryota</taxon>
        <taxon>Sar</taxon>
        <taxon>Stramenopiles</taxon>
        <taxon>Oomycota</taxon>
        <taxon>Saprolegniomycetes</taxon>
        <taxon>Saprolegniales</taxon>
        <taxon>Saprolegniaceae</taxon>
        <taxon>Saprolegnia</taxon>
    </lineage>
</organism>
<name>T0QKX1_SAPDV</name>
<protein>
    <submittedName>
        <fullName evidence="2">Uncharacterized protein</fullName>
    </submittedName>
</protein>
<dbReference type="InParanoid" id="T0QKX1"/>
<dbReference type="OrthoDB" id="27483at2759"/>
<dbReference type="RefSeq" id="XP_008612307.1">
    <property type="nucleotide sequence ID" value="XM_008614085.1"/>
</dbReference>
<dbReference type="EMBL" id="JH767155">
    <property type="protein sequence ID" value="EQC34445.1"/>
    <property type="molecule type" value="Genomic_DNA"/>
</dbReference>
<sequence>MLKLATSALSYHACSVKRPAPITVPHIRVQGLDEELLWPLPPHQVAALHALYSSGTSIVILCDMLFEADSDAIYEHEDDADLDGVVDRLDQSDRAVIIALDKLVIDTTGDAEAWKPMSTHASLFGTMAVTLPSDAVGGAVTISYENRTTSWDTVDDCVLGFHDTCSVHVAPITSGARTTLFIRVAIQLRGSDDDDDDDDDDNDDDDDDDERDETPMLLPTRAEMMDAVAATHTYKWVVIDMRIDNRGASSSCSLDAMTGCLRNAVEYLVSTGVLDVAFVYPNEVSQNVLFHPACHVPASVVAAATRKRLQRFTFRELNMARGQITMVFWPKAHRVYFVGLETAISLLTSHVAGGSTDLVGFATLRELASATIHTLCKATRALLDLRMTSDDWANLSAFVVNHGDVDLAMDFLWHVGDHYWKFGALTIRRDWLRVLVARCGWRTVLGPFIRIIQRSYSYSYAGTMLMDLVAGLVENNRLCVRQHHATEFLASALEELLQVFLCQSGNFLQNALCVSLCLTAESADPLVGGALAQRLPLPLVEHIDSFGAPRYTLADALLWYRSSFQYALPSVLLALLPSFGVLALQPFITIALQLFGPSEYTLYDNGIVALLQLTHGTTSFDAALDIALASNMKTAHWTRFLQTTALQLAPAHAARLLAHVTARFDATVVTPLHDTDEVCKLTSDAPGAVWICAHFDDTPGLAELLAYAKALEAAHEAPITVIMDVIVPFHDQAVNAGHSDFARTLAAIGLPQLTARLAALSAPTIARERSSKRCRWCPRYCDEVADFARSSRRVMYVSDKVARTMCVPLRRYPEHVGDVCWAELRNNQLVLVNNTDELVAKMRDAATRLESSLTRPPKRPCSCW</sequence>